<keyword evidence="3" id="KW-0813">Transport</keyword>
<evidence type="ECO:0000256" key="5">
    <source>
        <dbReference type="SAM" id="MobiDB-lite"/>
    </source>
</evidence>
<dbReference type="PIRSF" id="PIRSF002741">
    <property type="entry name" value="MppA"/>
    <property type="match status" value="1"/>
</dbReference>
<sequence length="621" mass="70974">MKRLIALMLAIMMILAGCSKPNTKDTSSDDPSKTPDKAAKPQEYSTVYSGEITTLNYLVTANWNEFSLAANMVDSLIDYDRYGVPIPGLATEWKSSEDGLVWTLKIRQGVKWVTHEGKEYAEANAKDFVDAAKYLLDPNNESLTANIFYSVIKNAEEYYNGEIDDFEQVGVKAVDDYTLEYTLKQNTPYFLSMLNYVCFLPVNGDFLAEKGEMFGTDNTNILYNGAFIMETFEPQTRRILVKNQQYWDKDNIFIDKIKETYNQESATLAPELFSRGEIDYAEIPASLVEEWMKDSAKKDLIRPIRTTFYTYFYALNFDPKFDAEYEPDNWKVAVNNVNFRKSLFHGLDRKSAMITSEPYNPEQRLSNTITPKSFVDLNGVDYTELEGLKEFANTDSFNEELAKQYRDKAMEELKGKAKFPIIVYMPYNSGGTELANRVQVIEQQMENLLGKDYIDIQIDPKPPTNFLSEVRRSGKYGFLECNWGPDYADPETYTDPFTPGANYNFPEFVEGYNDDNGEKTYTNLTNKAKAEVIDIGKRYELFAEAEAFLIKEAFVIPYALGGGGYAAGKLNPFESQYSPFGVSSNRYKGQHIMEKPMNTEEYKAALETWEKERAEALKNSK</sequence>
<gene>
    <name evidence="8" type="ORF">NE686_20245</name>
</gene>
<keyword evidence="4 6" id="KW-0732">Signal</keyword>
<feature type="signal peptide" evidence="6">
    <location>
        <begin position="1"/>
        <end position="19"/>
    </location>
</feature>
<reference evidence="8 9" key="1">
    <citation type="submission" date="2022-06" db="EMBL/GenBank/DDBJ databases">
        <title>Isolation of gut microbiota from human fecal samples.</title>
        <authorList>
            <person name="Pamer E.G."/>
            <person name="Barat B."/>
            <person name="Waligurski E."/>
            <person name="Medina S."/>
            <person name="Paddock L."/>
            <person name="Mostad J."/>
        </authorList>
    </citation>
    <scope>NUCLEOTIDE SEQUENCE [LARGE SCALE GENOMIC DNA]</scope>
    <source>
        <strain evidence="8 9">DFI.7.95</strain>
    </source>
</reference>
<feature type="compositionally biased region" description="Basic and acidic residues" evidence="5">
    <location>
        <begin position="22"/>
        <end position="40"/>
    </location>
</feature>
<evidence type="ECO:0000259" key="7">
    <source>
        <dbReference type="Pfam" id="PF00496"/>
    </source>
</evidence>
<comment type="caution">
    <text evidence="8">The sequence shown here is derived from an EMBL/GenBank/DDBJ whole genome shotgun (WGS) entry which is preliminary data.</text>
</comment>
<comment type="subcellular location">
    <subcellularLocation>
        <location evidence="1">Cell envelope</location>
    </subcellularLocation>
</comment>
<dbReference type="Gene3D" id="3.40.190.10">
    <property type="entry name" value="Periplasmic binding protein-like II"/>
    <property type="match status" value="1"/>
</dbReference>
<evidence type="ECO:0000256" key="4">
    <source>
        <dbReference type="ARBA" id="ARBA00022729"/>
    </source>
</evidence>
<name>A0ABT1SGF8_9FIRM</name>
<dbReference type="Gene3D" id="3.90.76.10">
    <property type="entry name" value="Dipeptide-binding Protein, Domain 1"/>
    <property type="match status" value="1"/>
</dbReference>
<dbReference type="Proteomes" id="UP001524478">
    <property type="component" value="Unassembled WGS sequence"/>
</dbReference>
<organism evidence="8 9">
    <name type="scientific">Tissierella carlieri</name>
    <dbReference type="NCBI Taxonomy" id="689904"/>
    <lineage>
        <taxon>Bacteria</taxon>
        <taxon>Bacillati</taxon>
        <taxon>Bacillota</taxon>
        <taxon>Tissierellia</taxon>
        <taxon>Tissierellales</taxon>
        <taxon>Tissierellaceae</taxon>
        <taxon>Tissierella</taxon>
    </lineage>
</organism>
<dbReference type="PROSITE" id="PS51257">
    <property type="entry name" value="PROKAR_LIPOPROTEIN"/>
    <property type="match status" value="1"/>
</dbReference>
<keyword evidence="9" id="KW-1185">Reference proteome</keyword>
<evidence type="ECO:0000256" key="1">
    <source>
        <dbReference type="ARBA" id="ARBA00004196"/>
    </source>
</evidence>
<dbReference type="PANTHER" id="PTHR30290">
    <property type="entry name" value="PERIPLASMIC BINDING COMPONENT OF ABC TRANSPORTER"/>
    <property type="match status" value="1"/>
</dbReference>
<protein>
    <submittedName>
        <fullName evidence="8">Peptide ABC transporter substrate-binding protein</fullName>
    </submittedName>
</protein>
<feature type="domain" description="Solute-binding protein family 5" evidence="7">
    <location>
        <begin position="85"/>
        <end position="504"/>
    </location>
</feature>
<accession>A0ABT1SGF8</accession>
<dbReference type="PANTHER" id="PTHR30290:SF10">
    <property type="entry name" value="PERIPLASMIC OLIGOPEPTIDE-BINDING PROTEIN-RELATED"/>
    <property type="match status" value="1"/>
</dbReference>
<dbReference type="EMBL" id="JANGAC010000022">
    <property type="protein sequence ID" value="MCQ4925447.1"/>
    <property type="molecule type" value="Genomic_DNA"/>
</dbReference>
<evidence type="ECO:0000313" key="9">
    <source>
        <dbReference type="Proteomes" id="UP001524478"/>
    </source>
</evidence>
<comment type="similarity">
    <text evidence="2">Belongs to the bacterial solute-binding protein 5 family.</text>
</comment>
<dbReference type="Gene3D" id="3.10.105.10">
    <property type="entry name" value="Dipeptide-binding Protein, Domain 3"/>
    <property type="match status" value="1"/>
</dbReference>
<evidence type="ECO:0000313" key="8">
    <source>
        <dbReference type="EMBL" id="MCQ4925447.1"/>
    </source>
</evidence>
<evidence type="ECO:0000256" key="6">
    <source>
        <dbReference type="SAM" id="SignalP"/>
    </source>
</evidence>
<dbReference type="Pfam" id="PF00496">
    <property type="entry name" value="SBP_bac_5"/>
    <property type="match status" value="1"/>
</dbReference>
<dbReference type="RefSeq" id="WP_256312912.1">
    <property type="nucleotide sequence ID" value="NZ_JANGAC010000022.1"/>
</dbReference>
<dbReference type="SUPFAM" id="SSF53850">
    <property type="entry name" value="Periplasmic binding protein-like II"/>
    <property type="match status" value="1"/>
</dbReference>
<feature type="chain" id="PRO_5047254326" evidence="6">
    <location>
        <begin position="20"/>
        <end position="621"/>
    </location>
</feature>
<feature type="region of interest" description="Disordered" evidence="5">
    <location>
        <begin position="21"/>
        <end position="42"/>
    </location>
</feature>
<dbReference type="InterPro" id="IPR039424">
    <property type="entry name" value="SBP_5"/>
</dbReference>
<proteinExistence type="inferred from homology"/>
<evidence type="ECO:0000256" key="3">
    <source>
        <dbReference type="ARBA" id="ARBA00022448"/>
    </source>
</evidence>
<dbReference type="InterPro" id="IPR030678">
    <property type="entry name" value="Peptide/Ni-bd"/>
</dbReference>
<dbReference type="CDD" id="cd08504">
    <property type="entry name" value="PBP2_OppA"/>
    <property type="match status" value="1"/>
</dbReference>
<evidence type="ECO:0000256" key="2">
    <source>
        <dbReference type="ARBA" id="ARBA00005695"/>
    </source>
</evidence>
<dbReference type="InterPro" id="IPR000914">
    <property type="entry name" value="SBP_5_dom"/>
</dbReference>